<dbReference type="Proteomes" id="UP000039865">
    <property type="component" value="Unassembled WGS sequence"/>
</dbReference>
<dbReference type="PANTHER" id="PTHR40515:SF1">
    <property type="entry name" value="CILIA- AND FLAGELLA-ASSOCIATED PROTEIN 157"/>
    <property type="match status" value="1"/>
</dbReference>
<name>A0A078B517_STYLE</name>
<evidence type="ECO:0008006" key="4">
    <source>
        <dbReference type="Google" id="ProtNLM"/>
    </source>
</evidence>
<dbReference type="OrthoDB" id="299455at2759"/>
<dbReference type="EMBL" id="CCKQ01016461">
    <property type="protein sequence ID" value="CDW88332.1"/>
    <property type="molecule type" value="Genomic_DNA"/>
</dbReference>
<protein>
    <recommendedName>
        <fullName evidence="4">Myosin heavy chain</fullName>
    </recommendedName>
</protein>
<reference evidence="2 3" key="1">
    <citation type="submission" date="2014-06" db="EMBL/GenBank/DDBJ databases">
        <authorList>
            <person name="Swart Estienne"/>
        </authorList>
    </citation>
    <scope>NUCLEOTIDE SEQUENCE [LARGE SCALE GENOMIC DNA]</scope>
    <source>
        <strain evidence="2 3">130c</strain>
    </source>
</reference>
<gene>
    <name evidence="2" type="primary">Contig17591.g846</name>
    <name evidence="2" type="ORF">STYLEM_17453</name>
</gene>
<dbReference type="InParanoid" id="A0A078B517"/>
<accession>A0A078B517</accession>
<evidence type="ECO:0000313" key="2">
    <source>
        <dbReference type="EMBL" id="CDW88332.1"/>
    </source>
</evidence>
<sequence>MNALFNIQPQKSEYQKQVTIQNPDDPNQILSSQSVRKSYHKSIGTTVFSPQSFMSGANRSQGQYFSNLKKELKDQIGENDDEFINIEQNIDRLLDVHQQMSALLSDYDKKLLKVLERHEHDFLAAYKTHMTKVEKELSYLKGKAKDQEKRLAQDERILRLEKQLQWFQDELSRLQKKSEGNVNEIDMLTNKMSSMKEEKAFMEDQVKASKRQNKLLIVALNKTQIQRDDLQDENSDLQVQMVETKKAAVEIPSLEQSPFDITGLNSQLQVAQQFSQIQPNDQEQSRLFGDPKQVFSGKADLEKSFMASTEYPSEMNTSRFKPLESQFQNNTSAINNKLNSAFQSVDMMNKDLQNQMAMSSINASPDEFTPENVLQQFVIDLINSGRSDPEIVESIEQYYNKLSSNSDDEILRLREELEIQKALTRQLQADEVVIPAVDQDDLSNYFLECVYEQRKSLRHQLVTMRNSFKNPNAANNTTVNTTVNLNASKLTQNSGNGKTVSNVFNNSLLNTYINTVKTGSQEEIEQFSQIEKQKLVQLLVTNSELLNFMFDKMFKNKKSQKNQNQSNSQAMLNINQNMDLVNFEDNSNNNLNFNTNNQVTSYDLDNYNMNFQTQTRATFSPQVYYQPPSQKSKTVKASHQQIFGKQNSSDPLLAFNKQANPYERQGYQAPLKDRKQRSMLASMQNQTTDNVKNFDHSNTMNLQNNKLPGIPAYNPNSSDQQVNDAYFSASPLLVKDHNNQTVKVGLQQSNILLSRIKESNFNSNILSQLDTDMLQQQYLSQDMSQQNSQNQKFQDKEVIYSRRSKLAELAEKNIFPDMQGRMGPYDDTYNNSANLLQNKSLMMKSKMMDRRGKSTRPMMQVKNGKLLIVKAGILPQN</sequence>
<organism evidence="2 3">
    <name type="scientific">Stylonychia lemnae</name>
    <name type="common">Ciliate</name>
    <dbReference type="NCBI Taxonomy" id="5949"/>
    <lineage>
        <taxon>Eukaryota</taxon>
        <taxon>Sar</taxon>
        <taxon>Alveolata</taxon>
        <taxon>Ciliophora</taxon>
        <taxon>Intramacronucleata</taxon>
        <taxon>Spirotrichea</taxon>
        <taxon>Stichotrichia</taxon>
        <taxon>Sporadotrichida</taxon>
        <taxon>Oxytrichidae</taxon>
        <taxon>Stylonychinae</taxon>
        <taxon>Stylonychia</taxon>
    </lineage>
</organism>
<proteinExistence type="predicted"/>
<keyword evidence="1" id="KW-0175">Coiled coil</keyword>
<evidence type="ECO:0000256" key="1">
    <source>
        <dbReference type="SAM" id="Coils"/>
    </source>
</evidence>
<dbReference type="AlphaFoldDB" id="A0A078B517"/>
<dbReference type="PANTHER" id="PTHR40515">
    <property type="entry name" value="CILIA- AND FLAGELLA-ASSOCIATED PROTEIN 157"/>
    <property type="match status" value="1"/>
</dbReference>
<keyword evidence="3" id="KW-1185">Reference proteome</keyword>
<feature type="coiled-coil region" evidence="1">
    <location>
        <begin position="130"/>
        <end position="247"/>
    </location>
</feature>
<evidence type="ECO:0000313" key="3">
    <source>
        <dbReference type="Proteomes" id="UP000039865"/>
    </source>
</evidence>